<proteinExistence type="predicted"/>
<evidence type="ECO:0000259" key="6">
    <source>
        <dbReference type="PROSITE" id="PS50893"/>
    </source>
</evidence>
<sequence>MTITEFHPVDPGDPVVTVRGLTKAYGDRTVVDRLDLDVHAGEVLGLIGANGAGKTTTVECLQGLRRPDAGELRVLGLDPFHDADRLRPQIGSQLQSSGLPDRLRVGEAVALFAGPRATGAGALLEQFGLDDKRRSPYAGLSGGERQRLFLVLALLNRPRLVILDELTQGLDPAARREVWTAVAQLRDAGTTVLLVTHELDEAEALCERVVAMRDGRVMDQGTPAELVARHAREVTVRFALSDTDLHTTADALQSLNRLPGVTGVTRDRGQVAIRGDRRAIAHVGAWLVESGRTIPPDLRVDVPDLESALLTLLDSPTDKEGVA</sequence>
<organism evidence="7 8">
    <name type="scientific">Nocardioides bizhenqiangii</name>
    <dbReference type="NCBI Taxonomy" id="3095076"/>
    <lineage>
        <taxon>Bacteria</taxon>
        <taxon>Bacillati</taxon>
        <taxon>Actinomycetota</taxon>
        <taxon>Actinomycetes</taxon>
        <taxon>Propionibacteriales</taxon>
        <taxon>Nocardioidaceae</taxon>
        <taxon>Nocardioides</taxon>
    </lineage>
</organism>
<dbReference type="PANTHER" id="PTHR42711:SF16">
    <property type="entry name" value="ABC TRANSPORTER ATP-BINDING PROTEIN"/>
    <property type="match status" value="1"/>
</dbReference>
<evidence type="ECO:0000256" key="2">
    <source>
        <dbReference type="ARBA" id="ARBA00022448"/>
    </source>
</evidence>
<evidence type="ECO:0000256" key="3">
    <source>
        <dbReference type="ARBA" id="ARBA00022741"/>
    </source>
</evidence>
<keyword evidence="8" id="KW-1185">Reference proteome</keyword>
<keyword evidence="4 7" id="KW-0067">ATP-binding</keyword>
<evidence type="ECO:0000256" key="4">
    <source>
        <dbReference type="ARBA" id="ARBA00022840"/>
    </source>
</evidence>
<dbReference type="SUPFAM" id="SSF52540">
    <property type="entry name" value="P-loop containing nucleoside triphosphate hydrolases"/>
    <property type="match status" value="1"/>
</dbReference>
<dbReference type="GO" id="GO:0005524">
    <property type="term" value="F:ATP binding"/>
    <property type="evidence" value="ECO:0007669"/>
    <property type="project" value="UniProtKB-KW"/>
</dbReference>
<dbReference type="InterPro" id="IPR017871">
    <property type="entry name" value="ABC_transporter-like_CS"/>
</dbReference>
<dbReference type="InterPro" id="IPR027417">
    <property type="entry name" value="P-loop_NTPase"/>
</dbReference>
<dbReference type="InterPro" id="IPR003593">
    <property type="entry name" value="AAA+_ATPase"/>
</dbReference>
<keyword evidence="2" id="KW-0813">Transport</keyword>
<accession>A0ABZ0ZQX4</accession>
<comment type="subcellular location">
    <subcellularLocation>
        <location evidence="1">Cell membrane</location>
        <topology evidence="1">Peripheral membrane protein</topology>
    </subcellularLocation>
</comment>
<reference evidence="8" key="1">
    <citation type="submission" date="2023-12" db="EMBL/GenBank/DDBJ databases">
        <title>Novel species in genus Nocardioides.</title>
        <authorList>
            <person name="Zhou H."/>
        </authorList>
    </citation>
    <scope>NUCLEOTIDE SEQUENCE [LARGE SCALE GENOMIC DNA]</scope>
    <source>
        <strain evidence="8">HM61</strain>
    </source>
</reference>
<gene>
    <name evidence="7" type="ORF">SHK19_19785</name>
</gene>
<dbReference type="Pfam" id="PF00005">
    <property type="entry name" value="ABC_tran"/>
    <property type="match status" value="1"/>
</dbReference>
<dbReference type="Gene3D" id="3.40.50.300">
    <property type="entry name" value="P-loop containing nucleotide triphosphate hydrolases"/>
    <property type="match status" value="1"/>
</dbReference>
<dbReference type="PROSITE" id="PS00211">
    <property type="entry name" value="ABC_TRANSPORTER_1"/>
    <property type="match status" value="1"/>
</dbReference>
<evidence type="ECO:0000313" key="8">
    <source>
        <dbReference type="Proteomes" id="UP001327225"/>
    </source>
</evidence>
<keyword evidence="5" id="KW-0046">Antibiotic resistance</keyword>
<name>A0ABZ0ZQX4_9ACTN</name>
<dbReference type="PANTHER" id="PTHR42711">
    <property type="entry name" value="ABC TRANSPORTER ATP-BINDING PROTEIN"/>
    <property type="match status" value="1"/>
</dbReference>
<keyword evidence="3" id="KW-0547">Nucleotide-binding</keyword>
<protein>
    <submittedName>
        <fullName evidence="7">ABC transporter ATP-binding protein</fullName>
    </submittedName>
</protein>
<evidence type="ECO:0000256" key="5">
    <source>
        <dbReference type="ARBA" id="ARBA00023251"/>
    </source>
</evidence>
<feature type="domain" description="ABC transporter" evidence="6">
    <location>
        <begin position="16"/>
        <end position="239"/>
    </location>
</feature>
<dbReference type="InterPro" id="IPR050763">
    <property type="entry name" value="ABC_transporter_ATP-binding"/>
</dbReference>
<dbReference type="EMBL" id="CP141059">
    <property type="protein sequence ID" value="WQQ26189.1"/>
    <property type="molecule type" value="Genomic_DNA"/>
</dbReference>
<dbReference type="PROSITE" id="PS50893">
    <property type="entry name" value="ABC_TRANSPORTER_2"/>
    <property type="match status" value="1"/>
</dbReference>
<evidence type="ECO:0000313" key="7">
    <source>
        <dbReference type="EMBL" id="WQQ26189.1"/>
    </source>
</evidence>
<dbReference type="InterPro" id="IPR003439">
    <property type="entry name" value="ABC_transporter-like_ATP-bd"/>
</dbReference>
<dbReference type="RefSeq" id="WP_322937239.1">
    <property type="nucleotide sequence ID" value="NZ_CP141059.1"/>
</dbReference>
<dbReference type="CDD" id="cd03230">
    <property type="entry name" value="ABC_DR_subfamily_A"/>
    <property type="match status" value="1"/>
</dbReference>
<dbReference type="Proteomes" id="UP001327225">
    <property type="component" value="Chromosome"/>
</dbReference>
<dbReference type="SMART" id="SM00382">
    <property type="entry name" value="AAA"/>
    <property type="match status" value="1"/>
</dbReference>
<evidence type="ECO:0000256" key="1">
    <source>
        <dbReference type="ARBA" id="ARBA00004202"/>
    </source>
</evidence>